<protein>
    <submittedName>
        <fullName evidence="2">Uncharacterized protein</fullName>
    </submittedName>
</protein>
<gene>
    <name evidence="2" type="ORF">ADEAN_000911600</name>
</gene>
<name>A0A7G2CRH4_9TRYP</name>
<dbReference type="EMBL" id="LR877166">
    <property type="protein sequence ID" value="CAD2221584.1"/>
    <property type="molecule type" value="Genomic_DNA"/>
</dbReference>
<reference evidence="2 3" key="1">
    <citation type="submission" date="2020-08" db="EMBL/GenBank/DDBJ databases">
        <authorList>
            <person name="Newling K."/>
            <person name="Davey J."/>
            <person name="Forrester S."/>
        </authorList>
    </citation>
    <scope>NUCLEOTIDE SEQUENCE [LARGE SCALE GENOMIC DNA]</scope>
    <source>
        <strain evidence="3">Crithidia deanei Carvalho (ATCC PRA-265)</strain>
    </source>
</reference>
<accession>A0A7G2CRH4</accession>
<evidence type="ECO:0000313" key="3">
    <source>
        <dbReference type="Proteomes" id="UP000515908"/>
    </source>
</evidence>
<feature type="region of interest" description="Disordered" evidence="1">
    <location>
        <begin position="52"/>
        <end position="85"/>
    </location>
</feature>
<sequence length="85" mass="9415">MIRSISIQDEEVVKFQECGFHIVPTCIFEHATQVEDCIGQLECLLRGEYGTDRPPASTSKAPPQYMDSHGRFAFDNTPPPSTGGK</sequence>
<organism evidence="2 3">
    <name type="scientific">Angomonas deanei</name>
    <dbReference type="NCBI Taxonomy" id="59799"/>
    <lineage>
        <taxon>Eukaryota</taxon>
        <taxon>Discoba</taxon>
        <taxon>Euglenozoa</taxon>
        <taxon>Kinetoplastea</taxon>
        <taxon>Metakinetoplastina</taxon>
        <taxon>Trypanosomatida</taxon>
        <taxon>Trypanosomatidae</taxon>
        <taxon>Strigomonadinae</taxon>
        <taxon>Angomonas</taxon>
    </lineage>
</organism>
<dbReference type="VEuPathDB" id="TriTrypDB:ADEAN_000911600"/>
<keyword evidence="3" id="KW-1185">Reference proteome</keyword>
<proteinExistence type="predicted"/>
<dbReference type="AlphaFoldDB" id="A0A7G2CRH4"/>
<dbReference type="Proteomes" id="UP000515908">
    <property type="component" value="Chromosome 22"/>
</dbReference>
<evidence type="ECO:0000256" key="1">
    <source>
        <dbReference type="SAM" id="MobiDB-lite"/>
    </source>
</evidence>
<evidence type="ECO:0000313" key="2">
    <source>
        <dbReference type="EMBL" id="CAD2221584.1"/>
    </source>
</evidence>